<dbReference type="PANTHER" id="PTHR27003:SF451">
    <property type="entry name" value="PROTEIN KINASE DOMAIN-CONTAINING PROTEIN"/>
    <property type="match status" value="1"/>
</dbReference>
<dbReference type="EMBL" id="PNBA02000011">
    <property type="protein sequence ID" value="KAG6408146.1"/>
    <property type="molecule type" value="Genomic_DNA"/>
</dbReference>
<dbReference type="GO" id="GO:0005886">
    <property type="term" value="C:plasma membrane"/>
    <property type="evidence" value="ECO:0007669"/>
    <property type="project" value="TreeGrafter"/>
</dbReference>
<evidence type="ECO:0000313" key="3">
    <source>
        <dbReference type="EMBL" id="KAG6408146.1"/>
    </source>
</evidence>
<dbReference type="PANTHER" id="PTHR27003">
    <property type="entry name" value="OS07G0166700 PROTEIN"/>
    <property type="match status" value="1"/>
</dbReference>
<feature type="region of interest" description="Disordered" evidence="1">
    <location>
        <begin position="1"/>
        <end position="78"/>
    </location>
</feature>
<dbReference type="InterPro" id="IPR000719">
    <property type="entry name" value="Prot_kinase_dom"/>
</dbReference>
<evidence type="ECO:0000313" key="4">
    <source>
        <dbReference type="Proteomes" id="UP000298416"/>
    </source>
</evidence>
<evidence type="ECO:0000256" key="1">
    <source>
        <dbReference type="SAM" id="MobiDB-lite"/>
    </source>
</evidence>
<dbReference type="AlphaFoldDB" id="A0A8X8ZKK8"/>
<dbReference type="SUPFAM" id="SSF56112">
    <property type="entry name" value="Protein kinase-like (PK-like)"/>
    <property type="match status" value="1"/>
</dbReference>
<feature type="compositionally biased region" description="Polar residues" evidence="1">
    <location>
        <begin position="57"/>
        <end position="68"/>
    </location>
</feature>
<keyword evidence="4" id="KW-1185">Reference proteome</keyword>
<reference evidence="3" key="2">
    <citation type="submission" date="2020-08" db="EMBL/GenBank/DDBJ databases">
        <title>Plant Genome Project.</title>
        <authorList>
            <person name="Zhang R.-G."/>
        </authorList>
    </citation>
    <scope>NUCLEOTIDE SEQUENCE</scope>
    <source>
        <strain evidence="3">Huo1</strain>
        <tissue evidence="3">Leaf</tissue>
    </source>
</reference>
<organism evidence="3">
    <name type="scientific">Salvia splendens</name>
    <name type="common">Scarlet sage</name>
    <dbReference type="NCBI Taxonomy" id="180675"/>
    <lineage>
        <taxon>Eukaryota</taxon>
        <taxon>Viridiplantae</taxon>
        <taxon>Streptophyta</taxon>
        <taxon>Embryophyta</taxon>
        <taxon>Tracheophyta</taxon>
        <taxon>Spermatophyta</taxon>
        <taxon>Magnoliopsida</taxon>
        <taxon>eudicotyledons</taxon>
        <taxon>Gunneridae</taxon>
        <taxon>Pentapetalae</taxon>
        <taxon>asterids</taxon>
        <taxon>lamiids</taxon>
        <taxon>Lamiales</taxon>
        <taxon>Lamiaceae</taxon>
        <taxon>Nepetoideae</taxon>
        <taxon>Mentheae</taxon>
        <taxon>Salviinae</taxon>
        <taxon>Salvia</taxon>
        <taxon>Salvia subgen. Calosphace</taxon>
        <taxon>core Calosphace</taxon>
    </lineage>
</organism>
<evidence type="ECO:0000259" key="2">
    <source>
        <dbReference type="PROSITE" id="PS50011"/>
    </source>
</evidence>
<dbReference type="PROSITE" id="PS50011">
    <property type="entry name" value="PROTEIN_KINASE_DOM"/>
    <property type="match status" value="1"/>
</dbReference>
<dbReference type="Pfam" id="PF07714">
    <property type="entry name" value="PK_Tyr_Ser-Thr"/>
    <property type="match status" value="1"/>
</dbReference>
<comment type="caution">
    <text evidence="3">The sequence shown here is derived from an EMBL/GenBank/DDBJ whole genome shotgun (WGS) entry which is preliminary data.</text>
</comment>
<dbReference type="InterPro" id="IPR001245">
    <property type="entry name" value="Ser-Thr/Tyr_kinase_cat_dom"/>
</dbReference>
<dbReference type="GO" id="GO:0004714">
    <property type="term" value="F:transmembrane receptor protein tyrosine kinase activity"/>
    <property type="evidence" value="ECO:0007669"/>
    <property type="project" value="InterPro"/>
</dbReference>
<sequence>MADVVTDLESALKLQQTTDPTEEEENGGRTSRDHRDGVNSMDGISFPKEGIDKTTIEDNPSSSITIGDSDQKNGKKKAATNNLTQRWWWDPFGILPRKPSKLKPQEVIHQFSFKEIQKATNNFHNNLMIGYGGQDKLQTKKEIQRTPSPLQYHVVSLIGYCETEPDMILVYKHTENGTLYDHLHYASKDPLPWKRRLEICIGAIRGLRFIHSIVQQAMLHRDLKSTNIWLDENWIPKGSGWGLSKKKGNNQVQSIIRSNWGHLDSDYVHGKS</sequence>
<dbReference type="Gene3D" id="1.10.510.10">
    <property type="entry name" value="Transferase(Phosphotransferase) domain 1"/>
    <property type="match status" value="1"/>
</dbReference>
<dbReference type="InterPro" id="IPR011009">
    <property type="entry name" value="Kinase-like_dom_sf"/>
</dbReference>
<dbReference type="Proteomes" id="UP000298416">
    <property type="component" value="Unassembled WGS sequence"/>
</dbReference>
<dbReference type="InterPro" id="IPR045272">
    <property type="entry name" value="ANXUR1/2-like"/>
</dbReference>
<feature type="domain" description="Protein kinase" evidence="2">
    <location>
        <begin position="102"/>
        <end position="272"/>
    </location>
</feature>
<dbReference type="GO" id="GO:0005524">
    <property type="term" value="F:ATP binding"/>
    <property type="evidence" value="ECO:0007669"/>
    <property type="project" value="InterPro"/>
</dbReference>
<accession>A0A8X8ZKK8</accession>
<name>A0A8X8ZKK8_SALSN</name>
<protein>
    <recommendedName>
        <fullName evidence="2">Protein kinase domain-containing protein</fullName>
    </recommendedName>
</protein>
<proteinExistence type="predicted"/>
<feature type="compositionally biased region" description="Basic and acidic residues" evidence="1">
    <location>
        <begin position="26"/>
        <end position="37"/>
    </location>
</feature>
<gene>
    <name evidence="3" type="ORF">SASPL_131149</name>
</gene>
<reference evidence="3" key="1">
    <citation type="submission" date="2018-01" db="EMBL/GenBank/DDBJ databases">
        <authorList>
            <person name="Mao J.F."/>
        </authorList>
    </citation>
    <scope>NUCLEOTIDE SEQUENCE</scope>
    <source>
        <strain evidence="3">Huo1</strain>
        <tissue evidence="3">Leaf</tissue>
    </source>
</reference>
<dbReference type="GO" id="GO:0009506">
    <property type="term" value="C:plasmodesma"/>
    <property type="evidence" value="ECO:0007669"/>
    <property type="project" value="TreeGrafter"/>
</dbReference>